<dbReference type="InterPro" id="IPR036365">
    <property type="entry name" value="PGBD-like_sf"/>
</dbReference>
<evidence type="ECO:0000259" key="6">
    <source>
        <dbReference type="SMART" id="SM00644"/>
    </source>
</evidence>
<evidence type="ECO:0000256" key="1">
    <source>
        <dbReference type="ARBA" id="ARBA00001561"/>
    </source>
</evidence>
<dbReference type="GO" id="GO:0009253">
    <property type="term" value="P:peptidoglycan catabolic process"/>
    <property type="evidence" value="ECO:0007669"/>
    <property type="project" value="InterPro"/>
</dbReference>
<dbReference type="InterPro" id="IPR002477">
    <property type="entry name" value="Peptidoglycan-bd-like"/>
</dbReference>
<dbReference type="Proteomes" id="UP000295500">
    <property type="component" value="Unassembled WGS sequence"/>
</dbReference>
<dbReference type="PANTHER" id="PTHR30417">
    <property type="entry name" value="N-ACETYLMURAMOYL-L-ALANINE AMIDASE AMID"/>
    <property type="match status" value="1"/>
</dbReference>
<name>A0A4R6QBV2_9FIRM</name>
<evidence type="ECO:0000256" key="3">
    <source>
        <dbReference type="ARBA" id="ARBA00011901"/>
    </source>
</evidence>
<protein>
    <recommendedName>
        <fullName evidence="3">N-acetylmuramoyl-L-alanine amidase</fullName>
        <ecNumber evidence="3">3.5.1.28</ecNumber>
    </recommendedName>
</protein>
<dbReference type="SUPFAM" id="SSF47090">
    <property type="entry name" value="PGBD-like"/>
    <property type="match status" value="1"/>
</dbReference>
<keyword evidence="4" id="KW-0378">Hydrolase</keyword>
<dbReference type="InterPro" id="IPR036366">
    <property type="entry name" value="PGBDSf"/>
</dbReference>
<dbReference type="InterPro" id="IPR036505">
    <property type="entry name" value="Amidase/PGRP_sf"/>
</dbReference>
<evidence type="ECO:0000256" key="2">
    <source>
        <dbReference type="ARBA" id="ARBA00007553"/>
    </source>
</evidence>
<evidence type="ECO:0000313" key="8">
    <source>
        <dbReference type="Proteomes" id="UP000295500"/>
    </source>
</evidence>
<dbReference type="InterPro" id="IPR051206">
    <property type="entry name" value="NAMLAA_amidase_2"/>
</dbReference>
<dbReference type="AlphaFoldDB" id="A0A4R6QBV2"/>
<organism evidence="7 8">
    <name type="scientific">Aminicella lysinilytica</name>
    <dbReference type="NCBI Taxonomy" id="433323"/>
    <lineage>
        <taxon>Bacteria</taxon>
        <taxon>Bacillati</taxon>
        <taxon>Bacillota</taxon>
        <taxon>Clostridia</taxon>
        <taxon>Peptostreptococcales</taxon>
        <taxon>Anaerovoracaceae</taxon>
        <taxon>Aminicella</taxon>
    </lineage>
</organism>
<dbReference type="GO" id="GO:0071555">
    <property type="term" value="P:cell wall organization"/>
    <property type="evidence" value="ECO:0007669"/>
    <property type="project" value="UniProtKB-KW"/>
</dbReference>
<dbReference type="PANTHER" id="PTHR30417:SF1">
    <property type="entry name" value="N-ACETYLMURAMOYL-L-ALANINE AMIDASE AMID"/>
    <property type="match status" value="1"/>
</dbReference>
<dbReference type="SMART" id="SM00644">
    <property type="entry name" value="Ami_2"/>
    <property type="match status" value="1"/>
</dbReference>
<comment type="similarity">
    <text evidence="2">Belongs to the N-acetylmuramoyl-L-alanine amidase 2 family.</text>
</comment>
<evidence type="ECO:0000256" key="5">
    <source>
        <dbReference type="ARBA" id="ARBA00023316"/>
    </source>
</evidence>
<gene>
    <name evidence="7" type="ORF">EV211_102103</name>
</gene>
<dbReference type="Gene3D" id="1.10.101.10">
    <property type="entry name" value="PGBD-like superfamily/PGBD"/>
    <property type="match status" value="1"/>
</dbReference>
<dbReference type="EMBL" id="SNXO01000002">
    <property type="protein sequence ID" value="TDP59861.1"/>
    <property type="molecule type" value="Genomic_DNA"/>
</dbReference>
<dbReference type="Pfam" id="PF01510">
    <property type="entry name" value="Amidase_2"/>
    <property type="match status" value="1"/>
</dbReference>
<dbReference type="InterPro" id="IPR002502">
    <property type="entry name" value="Amidase_domain"/>
</dbReference>
<dbReference type="CDD" id="cd06583">
    <property type="entry name" value="PGRP"/>
    <property type="match status" value="1"/>
</dbReference>
<accession>A0A4R6QBV2</accession>
<dbReference type="GO" id="GO:0008745">
    <property type="term" value="F:N-acetylmuramoyl-L-alanine amidase activity"/>
    <property type="evidence" value="ECO:0007669"/>
    <property type="project" value="UniProtKB-EC"/>
</dbReference>
<dbReference type="GO" id="GO:0009254">
    <property type="term" value="P:peptidoglycan turnover"/>
    <property type="evidence" value="ECO:0007669"/>
    <property type="project" value="TreeGrafter"/>
</dbReference>
<evidence type="ECO:0000256" key="4">
    <source>
        <dbReference type="ARBA" id="ARBA00022801"/>
    </source>
</evidence>
<comment type="caution">
    <text evidence="7">The sequence shown here is derived from an EMBL/GenBank/DDBJ whole genome shotgun (WGS) entry which is preliminary data.</text>
</comment>
<evidence type="ECO:0000313" key="7">
    <source>
        <dbReference type="EMBL" id="TDP59861.1"/>
    </source>
</evidence>
<dbReference type="EC" id="3.5.1.28" evidence="3"/>
<comment type="catalytic activity">
    <reaction evidence="1">
        <text>Hydrolyzes the link between N-acetylmuramoyl residues and L-amino acid residues in certain cell-wall glycopeptides.</text>
        <dbReference type="EC" id="3.5.1.28"/>
    </reaction>
</comment>
<dbReference type="Gene3D" id="3.40.80.10">
    <property type="entry name" value="Peptidoglycan recognition protein-like"/>
    <property type="match status" value="1"/>
</dbReference>
<keyword evidence="5" id="KW-0961">Cell wall biogenesis/degradation</keyword>
<dbReference type="SUPFAM" id="SSF55846">
    <property type="entry name" value="N-acetylmuramoyl-L-alanine amidase-like"/>
    <property type="match status" value="1"/>
</dbReference>
<dbReference type="OrthoDB" id="9794294at2"/>
<sequence>MRRQVTAMSIKKIRSRRSNYGNRRSKSSIRYIVFHYTGNRTDTAKANANYFKNNYVGASAHYFVDAAGIIQSVPDDYVAWSVGSRGLLDQGSAYASKGHSRWGKCTNSNSISIEMCCTNGKHSKGTLDNAYALGEKLAKKYGINDSHIIRHFDVNGKLCPLFFVTHESEWKKFKAGMGVGSGAKTKHTTKVVLPVRGYFKYGDSGWKVTNLEKYLKKLGYYKGAIDGGYGSQMESAVTAFEKHYKLKPYDGQWGKACQAKYKTLV</sequence>
<dbReference type="Pfam" id="PF01471">
    <property type="entry name" value="PG_binding_1"/>
    <property type="match status" value="1"/>
</dbReference>
<reference evidence="7 8" key="1">
    <citation type="submission" date="2019-03" db="EMBL/GenBank/DDBJ databases">
        <title>Genomic Encyclopedia of Type Strains, Phase IV (KMG-IV): sequencing the most valuable type-strain genomes for metagenomic binning, comparative biology and taxonomic classification.</title>
        <authorList>
            <person name="Goeker M."/>
        </authorList>
    </citation>
    <scope>NUCLEOTIDE SEQUENCE [LARGE SCALE GENOMIC DNA]</scope>
    <source>
        <strain evidence="7 8">DSM 28287</strain>
    </source>
</reference>
<proteinExistence type="inferred from homology"/>
<feature type="domain" description="N-acetylmuramoyl-L-alanine amidase" evidence="6">
    <location>
        <begin position="18"/>
        <end position="161"/>
    </location>
</feature>
<keyword evidence="8" id="KW-1185">Reference proteome</keyword>